<dbReference type="PANTHER" id="PTHR11242">
    <property type="entry name" value="ARYL HYDROCARBON RECEPTOR INTERACTING PROTEIN RELATED"/>
    <property type="match status" value="1"/>
</dbReference>
<dbReference type="Gene3D" id="1.25.40.10">
    <property type="entry name" value="Tetratricopeptide repeat domain"/>
    <property type="match status" value="1"/>
</dbReference>
<evidence type="ECO:0000256" key="3">
    <source>
        <dbReference type="SAM" id="MobiDB-lite"/>
    </source>
</evidence>
<dbReference type="InterPro" id="IPR011990">
    <property type="entry name" value="TPR-like_helical_dom_sf"/>
</dbReference>
<keyword evidence="6" id="KW-1185">Reference proteome</keyword>
<comment type="caution">
    <text evidence="5">The sequence shown here is derived from an EMBL/GenBank/DDBJ whole genome shotgun (WGS) entry which is preliminary data.</text>
</comment>
<evidence type="ECO:0000256" key="4">
    <source>
        <dbReference type="SAM" id="Phobius"/>
    </source>
</evidence>
<keyword evidence="2" id="KW-0802">TPR repeat</keyword>
<evidence type="ECO:0000313" key="5">
    <source>
        <dbReference type="EMBL" id="KAK9724523.1"/>
    </source>
</evidence>
<organism evidence="5 6">
    <name type="scientific">Saponaria officinalis</name>
    <name type="common">Common soapwort</name>
    <name type="synonym">Lychnis saponaria</name>
    <dbReference type="NCBI Taxonomy" id="3572"/>
    <lineage>
        <taxon>Eukaryota</taxon>
        <taxon>Viridiplantae</taxon>
        <taxon>Streptophyta</taxon>
        <taxon>Embryophyta</taxon>
        <taxon>Tracheophyta</taxon>
        <taxon>Spermatophyta</taxon>
        <taxon>Magnoliopsida</taxon>
        <taxon>eudicotyledons</taxon>
        <taxon>Gunneridae</taxon>
        <taxon>Pentapetalae</taxon>
        <taxon>Caryophyllales</taxon>
        <taxon>Caryophyllaceae</taxon>
        <taxon>Caryophylleae</taxon>
        <taxon>Saponaria</taxon>
    </lineage>
</organism>
<keyword evidence="1" id="KW-0677">Repeat</keyword>
<dbReference type="AlphaFoldDB" id="A0AAW1KV85"/>
<accession>A0AAW1KV85</accession>
<gene>
    <name evidence="5" type="ORF">RND81_05G079300</name>
</gene>
<feature type="region of interest" description="Disordered" evidence="3">
    <location>
        <begin position="184"/>
        <end position="206"/>
    </location>
</feature>
<dbReference type="EMBL" id="JBDFQZ010000005">
    <property type="protein sequence ID" value="KAK9724523.1"/>
    <property type="molecule type" value="Genomic_DNA"/>
</dbReference>
<dbReference type="SMART" id="SM00028">
    <property type="entry name" value="TPR"/>
    <property type="match status" value="3"/>
</dbReference>
<keyword evidence="4" id="KW-1133">Transmembrane helix</keyword>
<proteinExistence type="predicted"/>
<keyword evidence="4" id="KW-0472">Membrane</keyword>
<dbReference type="Proteomes" id="UP001443914">
    <property type="component" value="Unassembled WGS sequence"/>
</dbReference>
<feature type="compositionally biased region" description="Polar residues" evidence="3">
    <location>
        <begin position="184"/>
        <end position="193"/>
    </location>
</feature>
<dbReference type="InterPro" id="IPR019734">
    <property type="entry name" value="TPR_rpt"/>
</dbReference>
<dbReference type="InterPro" id="IPR039663">
    <property type="entry name" value="AIP/AIPL1/TTC9"/>
</dbReference>
<dbReference type="PANTHER" id="PTHR11242:SF0">
    <property type="entry name" value="TPR_REGION DOMAIN-CONTAINING PROTEIN"/>
    <property type="match status" value="1"/>
</dbReference>
<evidence type="ECO:0000313" key="6">
    <source>
        <dbReference type="Proteomes" id="UP001443914"/>
    </source>
</evidence>
<name>A0AAW1KV85_SAPOF</name>
<evidence type="ECO:0000256" key="2">
    <source>
        <dbReference type="ARBA" id="ARBA00022803"/>
    </source>
</evidence>
<evidence type="ECO:0000256" key="1">
    <source>
        <dbReference type="ARBA" id="ARBA00022737"/>
    </source>
</evidence>
<feature type="transmembrane region" description="Helical" evidence="4">
    <location>
        <begin position="475"/>
        <end position="493"/>
    </location>
</feature>
<dbReference type="SUPFAM" id="SSF48452">
    <property type="entry name" value="TPR-like"/>
    <property type="match status" value="1"/>
</dbReference>
<reference evidence="5" key="1">
    <citation type="submission" date="2024-03" db="EMBL/GenBank/DDBJ databases">
        <title>WGS assembly of Saponaria officinalis var. Norfolk2.</title>
        <authorList>
            <person name="Jenkins J."/>
            <person name="Shu S."/>
            <person name="Grimwood J."/>
            <person name="Barry K."/>
            <person name="Goodstein D."/>
            <person name="Schmutz J."/>
            <person name="Leebens-Mack J."/>
            <person name="Osbourn A."/>
        </authorList>
    </citation>
    <scope>NUCLEOTIDE SEQUENCE [LARGE SCALE GENOMIC DNA]</scope>
    <source>
        <strain evidence="5">JIC</strain>
    </source>
</reference>
<protein>
    <submittedName>
        <fullName evidence="5">Uncharacterized protein</fullName>
    </submittedName>
</protein>
<keyword evidence="4" id="KW-0812">Transmembrane</keyword>
<sequence length="494" mass="56614">MGSISMYEKFLGSFAYAHVNGGFLEDDGRDMMESFMNSQGLPVNKVRSLKEWGNDHYKQSRFDKAAAYYDEACKLLGFALGVMDDYDSENLSNLAISLNLNLAACALKLQEYEAAKDLCSLVLSYFPLKVKALFRRASAFMSMKLFLEAESDLEKAMLVEPKNKDIIRELNVVKNYLVINSNGKRSMETQSQQDEIREGKKPNHTPIFELERTNEKDSCSSSGSCSSSVISNEGDNLNYLNNNFDQSDITDKPSMVVDTTHEMQYDNANQKSLSFSKTGRRHMKLKISAQTYQKLLDGNEASFYQRSQASTIKVRILKPATSEPKESVVTPCKKNKSKRPKRRKVEEIIVREKDISSTIRDNTKDNERKSESEPLVEDVLHENAICTTFPILTSDVHQEAFIFSSVRQPKKIWKARRRLLSQKRYQGDLSSRHIFSPFSAGPYNGNRRPCSKFKFGGPMYYSNKNKYEYMFSENITYTPYIFIMMIFVFSPLFI</sequence>